<dbReference type="AlphaFoldDB" id="A0A011UN15"/>
<keyword evidence="2" id="KW-1133">Transmembrane helix</keyword>
<evidence type="ECO:0000256" key="1">
    <source>
        <dbReference type="ARBA" id="ARBA00009580"/>
    </source>
</evidence>
<dbReference type="InterPro" id="IPR029021">
    <property type="entry name" value="Prot-tyrosine_phosphatase-like"/>
</dbReference>
<proteinExistence type="inferred from homology"/>
<dbReference type="PANTHER" id="PTHR31126:SF72">
    <property type="entry name" value="DUAL SPECIFICITY PROTEIN PHOSPHATASE TPBA"/>
    <property type="match status" value="1"/>
</dbReference>
<dbReference type="InterPro" id="IPR016130">
    <property type="entry name" value="Tyr_Pase_AS"/>
</dbReference>
<dbReference type="EMBL" id="JACZKO010000002">
    <property type="protein sequence ID" value="MBE0559371.1"/>
    <property type="molecule type" value="Genomic_DNA"/>
</dbReference>
<dbReference type="Proteomes" id="UP000642265">
    <property type="component" value="Unassembled WGS sequence"/>
</dbReference>
<organism evidence="3 5">
    <name type="scientific">Brucella anthropi</name>
    <name type="common">Ochrobactrum anthropi</name>
    <dbReference type="NCBI Taxonomy" id="529"/>
    <lineage>
        <taxon>Bacteria</taxon>
        <taxon>Pseudomonadati</taxon>
        <taxon>Pseudomonadota</taxon>
        <taxon>Alphaproteobacteria</taxon>
        <taxon>Hyphomicrobiales</taxon>
        <taxon>Brucellaceae</taxon>
        <taxon>Brucella/Ochrobactrum group</taxon>
        <taxon>Brucella</taxon>
    </lineage>
</organism>
<evidence type="ECO:0000313" key="4">
    <source>
        <dbReference type="EMBL" id="MBE0559371.1"/>
    </source>
</evidence>
<comment type="similarity">
    <text evidence="1">Belongs to the protein-tyrosine phosphatase family.</text>
</comment>
<feature type="transmembrane region" description="Helical" evidence="2">
    <location>
        <begin position="12"/>
        <end position="34"/>
    </location>
</feature>
<dbReference type="RefSeq" id="WP_010657849.1">
    <property type="nucleotide sequence ID" value="NZ_CP044970.1"/>
</dbReference>
<comment type="caution">
    <text evidence="3">The sequence shown here is derived from an EMBL/GenBank/DDBJ whole genome shotgun (WGS) entry which is preliminary data.</text>
</comment>
<accession>A0A011UN15</accession>
<reference evidence="3 5" key="1">
    <citation type="submission" date="2019-09" db="EMBL/GenBank/DDBJ databases">
        <title>Taxonomic organization of the family Brucellaceae based on a phylogenomic approach.</title>
        <authorList>
            <person name="Leclercq S."/>
            <person name="Cloeckaert A."/>
            <person name="Zygmunt M.S."/>
        </authorList>
    </citation>
    <scope>NUCLEOTIDE SEQUENCE [LARGE SCALE GENOMIC DNA]</scope>
    <source>
        <strain evidence="3 5">CCUG 34461</strain>
    </source>
</reference>
<evidence type="ECO:0000313" key="3">
    <source>
        <dbReference type="EMBL" id="KAB2801458.1"/>
    </source>
</evidence>
<sequence>MSFFRKYVDWSFTYARMAGLGLLVGSSVMGGYLYTLQYKGNVHTIIDGQAYRSNQPDPARIASLQKLYGIKTIINLRGPEPGSKWYDEEIATAKTLGIKHADFEMSSRRELTPAQTRQLIALMQNAEKPVLIHCKSGADRTGLAAALYVAAVAKGSEGKAERQMSIAYGHFGFPLSPTYAMEKTFEAIEAELGYTGS</sequence>
<evidence type="ECO:0000313" key="5">
    <source>
        <dbReference type="Proteomes" id="UP000441102"/>
    </source>
</evidence>
<keyword evidence="2" id="KW-0812">Transmembrane</keyword>
<reference evidence="4" key="2">
    <citation type="submission" date="2020-09" db="EMBL/GenBank/DDBJ databases">
        <authorList>
            <person name="Dalcin Martins P."/>
        </authorList>
    </citation>
    <scope>NUCLEOTIDE SEQUENCE</scope>
    <source>
        <strain evidence="4">MAG47</strain>
    </source>
</reference>
<reference evidence="4" key="3">
    <citation type="submission" date="2020-10" db="EMBL/GenBank/DDBJ databases">
        <title>Enrichment of novel Verrucomicrobia, Bacteroidetes and Krumholzibacteria in an oxygen-limited, methane- and iron-fed bioreactor inoculated with Bothnian Sea sediments.</title>
        <authorList>
            <person name="Martins P.D."/>
            <person name="de Jong A."/>
            <person name="Lenstra W.K."/>
            <person name="van Helmond N.A.G.M."/>
            <person name="Slomp C.P."/>
            <person name="Jetten M.S.M."/>
            <person name="Welte C.U."/>
            <person name="Rasigraf O."/>
        </authorList>
    </citation>
    <scope>NUCLEOTIDE SEQUENCE</scope>
    <source>
        <strain evidence="4">MAG47</strain>
    </source>
</reference>
<name>A0A011UN15_BRUAN</name>
<protein>
    <submittedName>
        <fullName evidence="3">Dual specificity protein phosphatase family protein</fullName>
    </submittedName>
    <submittedName>
        <fullName evidence="4">Tyrosine-protein phosphatase</fullName>
    </submittedName>
</protein>
<dbReference type="SUPFAM" id="SSF52799">
    <property type="entry name" value="(Phosphotyrosine protein) phosphatases II"/>
    <property type="match status" value="1"/>
</dbReference>
<dbReference type="PROSITE" id="PS00383">
    <property type="entry name" value="TYR_PHOSPHATASE_1"/>
    <property type="match status" value="1"/>
</dbReference>
<keyword evidence="2" id="KW-0472">Membrane</keyword>
<dbReference type="InterPro" id="IPR026893">
    <property type="entry name" value="Tyr/Ser_Pase_IphP-type"/>
</dbReference>
<gene>
    <name evidence="3" type="ORF">F9L06_07160</name>
    <name evidence="4" type="ORF">IH622_00865</name>
</gene>
<dbReference type="PANTHER" id="PTHR31126">
    <property type="entry name" value="TYROSINE-PROTEIN PHOSPHATASE"/>
    <property type="match status" value="1"/>
</dbReference>
<dbReference type="Proteomes" id="UP000441102">
    <property type="component" value="Unassembled WGS sequence"/>
</dbReference>
<dbReference type="Pfam" id="PF13350">
    <property type="entry name" value="Y_phosphatase3"/>
    <property type="match status" value="1"/>
</dbReference>
<dbReference type="EMBL" id="WBWX01000002">
    <property type="protein sequence ID" value="KAB2801458.1"/>
    <property type="molecule type" value="Genomic_DNA"/>
</dbReference>
<dbReference type="GeneID" id="61316261"/>
<dbReference type="GO" id="GO:0004721">
    <property type="term" value="F:phosphoprotein phosphatase activity"/>
    <property type="evidence" value="ECO:0007669"/>
    <property type="project" value="InterPro"/>
</dbReference>
<evidence type="ECO:0000256" key="2">
    <source>
        <dbReference type="SAM" id="Phobius"/>
    </source>
</evidence>
<dbReference type="Gene3D" id="3.90.190.10">
    <property type="entry name" value="Protein tyrosine phosphatase superfamily"/>
    <property type="match status" value="1"/>
</dbReference>